<feature type="domain" description="FAD-dependent oxidoreductase 2 FAD-binding" evidence="5">
    <location>
        <begin position="6"/>
        <end position="433"/>
    </location>
</feature>
<reference evidence="6 7" key="1">
    <citation type="journal article" date="2019" name="Int. J. Syst. Evol. Microbiol.">
        <title>The Global Catalogue of Microorganisms (GCM) 10K type strain sequencing project: providing services to taxonomists for standard genome sequencing and annotation.</title>
        <authorList>
            <consortium name="The Broad Institute Genomics Platform"/>
            <consortium name="The Broad Institute Genome Sequencing Center for Infectious Disease"/>
            <person name="Wu L."/>
            <person name="Ma J."/>
        </authorList>
    </citation>
    <scope>NUCLEOTIDE SEQUENCE [LARGE SCALE GENOMIC DNA]</scope>
    <source>
        <strain evidence="6 7">XZYJ18</strain>
    </source>
</reference>
<protein>
    <submittedName>
        <fullName evidence="6">Glycerol-3-phosphate dehydrogenase subunit GlpB</fullName>
        <ecNumber evidence="6">1.1.5.3</ecNumber>
    </submittedName>
</protein>
<evidence type="ECO:0000256" key="3">
    <source>
        <dbReference type="ARBA" id="ARBA00023002"/>
    </source>
</evidence>
<dbReference type="Pfam" id="PF00890">
    <property type="entry name" value="FAD_binding_2"/>
    <property type="match status" value="1"/>
</dbReference>
<evidence type="ECO:0000256" key="1">
    <source>
        <dbReference type="ARBA" id="ARBA00022630"/>
    </source>
</evidence>
<feature type="compositionally biased region" description="Basic and acidic residues" evidence="4">
    <location>
        <begin position="58"/>
        <end position="68"/>
    </location>
</feature>
<name>A0ABD5PYP7_9EURY</name>
<dbReference type="PIRSF" id="PIRSF000141">
    <property type="entry name" value="Anaerobic_G3P_dh"/>
    <property type="match status" value="1"/>
</dbReference>
<dbReference type="EC" id="1.1.5.3" evidence="6"/>
<gene>
    <name evidence="6" type="primary">glpB</name>
    <name evidence="6" type="ORF">ACFO9K_01150</name>
</gene>
<dbReference type="GeneID" id="73046099"/>
<dbReference type="RefSeq" id="WP_254267629.1">
    <property type="nucleotide sequence ID" value="NZ_CP100400.1"/>
</dbReference>
<feature type="region of interest" description="Disordered" evidence="4">
    <location>
        <begin position="51"/>
        <end position="84"/>
    </location>
</feature>
<dbReference type="NCBIfam" id="TIGR03378">
    <property type="entry name" value="glycerol3P_GlpB"/>
    <property type="match status" value="1"/>
</dbReference>
<dbReference type="GO" id="GO:0004368">
    <property type="term" value="F:glycerol-3-phosphate dehydrogenase (quinone) activity"/>
    <property type="evidence" value="ECO:0007669"/>
    <property type="project" value="UniProtKB-EC"/>
</dbReference>
<evidence type="ECO:0000313" key="7">
    <source>
        <dbReference type="Proteomes" id="UP001595945"/>
    </source>
</evidence>
<organism evidence="6 7">
    <name type="scientific">Halorussus aquaticus</name>
    <dbReference type="NCBI Taxonomy" id="2953748"/>
    <lineage>
        <taxon>Archaea</taxon>
        <taxon>Methanobacteriati</taxon>
        <taxon>Methanobacteriota</taxon>
        <taxon>Stenosarchaea group</taxon>
        <taxon>Halobacteria</taxon>
        <taxon>Halobacteriales</taxon>
        <taxon>Haladaptataceae</taxon>
        <taxon>Halorussus</taxon>
    </lineage>
</organism>
<dbReference type="InterPro" id="IPR003953">
    <property type="entry name" value="FAD-dep_OxRdtase_2_FAD-bd"/>
</dbReference>
<evidence type="ECO:0000256" key="2">
    <source>
        <dbReference type="ARBA" id="ARBA00022643"/>
    </source>
</evidence>
<dbReference type="SUPFAM" id="SSF51905">
    <property type="entry name" value="FAD/NAD(P)-binding domain"/>
    <property type="match status" value="1"/>
</dbReference>
<sequence length="451" mass="46771">MAIEDDVTVVGGGIAGMTVALAAAREGADVRVLSHKDSTLRSASGLVDVLGYPPESANADRGESDSTRDGPLADPFDAIPDLPESHPYRTVGVEGVREALDLFDGVVGDRYRGGHTDRNALVPTHGGSVKPTARYPASAAAGLASDDRNALLVGFESVTDFDAPLAADHLESAGVPFAARGATISFPGDFRVDAKITRFADALDGDERVAVEGDGYTTELPVREALAETVKPHLRGEERVGFPALLGQHNTAEICEALEAELGAAVFEVPMGPPSLPGMRLEGALVSACRDAGVRFTTGNPVVDYETDGGAGSGTASDEIAAVRVERNGAAIPFHADQFVLATGGLVGKGIDSDREGVAEPIFDCHVPHSGDRYDWFADEAFGDHPFARFGVETDDDLRALDRGGDAEFSNLRAAGAVLGGYDFAAEKSGAGVSLATGVAAGRSAAREVTR</sequence>
<keyword evidence="1" id="KW-0285">Flavoprotein</keyword>
<dbReference type="Gene3D" id="3.50.50.60">
    <property type="entry name" value="FAD/NAD(P)-binding domain"/>
    <property type="match status" value="2"/>
</dbReference>
<dbReference type="InterPro" id="IPR009158">
    <property type="entry name" value="G3P_DH_GlpB_su"/>
</dbReference>
<comment type="caution">
    <text evidence="6">The sequence shown here is derived from an EMBL/GenBank/DDBJ whole genome shotgun (WGS) entry which is preliminary data.</text>
</comment>
<dbReference type="NCBIfam" id="NF003722">
    <property type="entry name" value="PRK05329.1-5"/>
    <property type="match status" value="1"/>
</dbReference>
<keyword evidence="2" id="KW-0288">FMN</keyword>
<keyword evidence="7" id="KW-1185">Reference proteome</keyword>
<dbReference type="PANTHER" id="PTHR43400:SF11">
    <property type="entry name" value="ANAEROBIC GLYCEROL-3-PHOSPHATE DEHYDROGENASE SUBUNIT B"/>
    <property type="match status" value="1"/>
</dbReference>
<accession>A0ABD5PYP7</accession>
<evidence type="ECO:0000313" key="6">
    <source>
        <dbReference type="EMBL" id="MFC4822859.1"/>
    </source>
</evidence>
<dbReference type="InterPro" id="IPR036188">
    <property type="entry name" value="FAD/NAD-bd_sf"/>
</dbReference>
<dbReference type="Proteomes" id="UP001595945">
    <property type="component" value="Unassembled WGS sequence"/>
</dbReference>
<dbReference type="AlphaFoldDB" id="A0ABD5PYP7"/>
<dbReference type="InterPro" id="IPR050315">
    <property type="entry name" value="FAD-oxidoreductase_2"/>
</dbReference>
<evidence type="ECO:0000256" key="4">
    <source>
        <dbReference type="SAM" id="MobiDB-lite"/>
    </source>
</evidence>
<keyword evidence="3 6" id="KW-0560">Oxidoreductase</keyword>
<dbReference type="EMBL" id="JBHSHT010000001">
    <property type="protein sequence ID" value="MFC4822859.1"/>
    <property type="molecule type" value="Genomic_DNA"/>
</dbReference>
<evidence type="ECO:0000259" key="5">
    <source>
        <dbReference type="Pfam" id="PF00890"/>
    </source>
</evidence>
<proteinExistence type="predicted"/>
<dbReference type="PANTHER" id="PTHR43400">
    <property type="entry name" value="FUMARATE REDUCTASE"/>
    <property type="match status" value="1"/>
</dbReference>